<organism evidence="1 2">
    <name type="scientific">Bradyrhizobium ontarionense</name>
    <dbReference type="NCBI Taxonomy" id="2898149"/>
    <lineage>
        <taxon>Bacteria</taxon>
        <taxon>Pseudomonadati</taxon>
        <taxon>Pseudomonadota</taxon>
        <taxon>Alphaproteobacteria</taxon>
        <taxon>Hyphomicrobiales</taxon>
        <taxon>Nitrobacteraceae</taxon>
        <taxon>Bradyrhizobium</taxon>
    </lineage>
</organism>
<proteinExistence type="predicted"/>
<evidence type="ECO:0008006" key="3">
    <source>
        <dbReference type="Google" id="ProtNLM"/>
    </source>
</evidence>
<dbReference type="RefSeq" id="WP_231318580.1">
    <property type="nucleotide sequence ID" value="NZ_CP088156.1"/>
</dbReference>
<protein>
    <recommendedName>
        <fullName evidence="3">HTH marR-type domain-containing protein</fullName>
    </recommendedName>
</protein>
<evidence type="ECO:0000313" key="1">
    <source>
        <dbReference type="EMBL" id="UFZ02794.1"/>
    </source>
</evidence>
<keyword evidence="2" id="KW-1185">Reference proteome</keyword>
<sequence length="108" mass="12011">MLCGAAQAVDTAGELIILLEEDRAAIQTLGRSSASAYRVHDFMQRRPLTTIQAASTELKLSIPTVGKALDRLAEVGIVRETTGRLRRRVFAYRKYLDVLERGTEPLPR</sequence>
<evidence type="ECO:0000313" key="2">
    <source>
        <dbReference type="Proteomes" id="UP001431010"/>
    </source>
</evidence>
<gene>
    <name evidence="1" type="ORF">LQG66_26490</name>
</gene>
<dbReference type="SUPFAM" id="SSF46785">
    <property type="entry name" value="Winged helix' DNA-binding domain"/>
    <property type="match status" value="1"/>
</dbReference>
<reference evidence="1" key="1">
    <citation type="journal article" date="2024" name="Antonie Van Leeuwenhoek">
        <title>Bradyrhizobium ontarionense sp. nov., a novel bacterial symbiont isolated from Aeschynomene indica (Indian jointvetch), harbours photosynthesis, nitrogen fixation and nitrous oxide (N2O) reductase genes.</title>
        <authorList>
            <person name="Bromfield E.S.P."/>
            <person name="Cloutier S."/>
        </authorList>
    </citation>
    <scope>NUCLEOTIDE SEQUENCE</scope>
    <source>
        <strain evidence="1">A19</strain>
    </source>
</reference>
<accession>A0ABY3R6L5</accession>
<dbReference type="EMBL" id="CP088156">
    <property type="protein sequence ID" value="UFZ02794.1"/>
    <property type="molecule type" value="Genomic_DNA"/>
</dbReference>
<dbReference type="InterPro" id="IPR036390">
    <property type="entry name" value="WH_DNA-bd_sf"/>
</dbReference>
<name>A0ABY3R6L5_9BRAD</name>
<dbReference type="Proteomes" id="UP001431010">
    <property type="component" value="Chromosome"/>
</dbReference>